<dbReference type="EMBL" id="JACHMY010000001">
    <property type="protein sequence ID" value="MBB5835512.1"/>
    <property type="molecule type" value="Genomic_DNA"/>
</dbReference>
<organism evidence="1 2">
    <name type="scientific">Kribbella italica</name>
    <dbReference type="NCBI Taxonomy" id="1540520"/>
    <lineage>
        <taxon>Bacteria</taxon>
        <taxon>Bacillati</taxon>
        <taxon>Actinomycetota</taxon>
        <taxon>Actinomycetes</taxon>
        <taxon>Propionibacteriales</taxon>
        <taxon>Kribbellaceae</taxon>
        <taxon>Kribbella</taxon>
    </lineage>
</organism>
<accession>A0A7W9J5K5</accession>
<gene>
    <name evidence="1" type="ORF">HDA39_002246</name>
</gene>
<protein>
    <submittedName>
        <fullName evidence="1">Uncharacterized protein</fullName>
    </submittedName>
</protein>
<evidence type="ECO:0000313" key="2">
    <source>
        <dbReference type="Proteomes" id="UP000549971"/>
    </source>
</evidence>
<comment type="caution">
    <text evidence="1">The sequence shown here is derived from an EMBL/GenBank/DDBJ whole genome shotgun (WGS) entry which is preliminary data.</text>
</comment>
<reference evidence="1 2" key="1">
    <citation type="submission" date="2020-08" db="EMBL/GenBank/DDBJ databases">
        <title>Sequencing the genomes of 1000 actinobacteria strains.</title>
        <authorList>
            <person name="Klenk H.-P."/>
        </authorList>
    </citation>
    <scope>NUCLEOTIDE SEQUENCE [LARGE SCALE GENOMIC DNA]</scope>
    <source>
        <strain evidence="1 2">DSM 28967</strain>
    </source>
</reference>
<keyword evidence="2" id="KW-1185">Reference proteome</keyword>
<name>A0A7W9J5K5_9ACTN</name>
<dbReference type="RefSeq" id="WP_184795150.1">
    <property type="nucleotide sequence ID" value="NZ_JACHMY010000001.1"/>
</dbReference>
<proteinExistence type="predicted"/>
<evidence type="ECO:0000313" key="1">
    <source>
        <dbReference type="EMBL" id="MBB5835512.1"/>
    </source>
</evidence>
<dbReference type="Proteomes" id="UP000549971">
    <property type="component" value="Unassembled WGS sequence"/>
</dbReference>
<sequence>MSSTPAGSRDVEALALLNVLGAEGVRESRWAARPPASATPRHSLC</sequence>
<dbReference type="AlphaFoldDB" id="A0A7W9J5K5"/>